<dbReference type="Proteomes" id="UP001519271">
    <property type="component" value="Unassembled WGS sequence"/>
</dbReference>
<gene>
    <name evidence="1" type="ORF">J2Z34_000350</name>
</gene>
<dbReference type="InterPro" id="IPR005502">
    <property type="entry name" value="Ribosyl_crysJ1"/>
</dbReference>
<dbReference type="PANTHER" id="PTHR16222:SF12">
    <property type="entry name" value="ADP-RIBOSYLGLYCOHYDROLASE-RELATED"/>
    <property type="match status" value="1"/>
</dbReference>
<evidence type="ECO:0000313" key="1">
    <source>
        <dbReference type="EMBL" id="MBP1917879.1"/>
    </source>
</evidence>
<dbReference type="EMBL" id="JAGGKC010000002">
    <property type="protein sequence ID" value="MBP1917879.1"/>
    <property type="molecule type" value="Genomic_DNA"/>
</dbReference>
<name>A0ABS4G010_9CLOT</name>
<reference evidence="1 2" key="1">
    <citation type="submission" date="2021-03" db="EMBL/GenBank/DDBJ databases">
        <title>Genomic Encyclopedia of Type Strains, Phase IV (KMG-IV): sequencing the most valuable type-strain genomes for metagenomic binning, comparative biology and taxonomic classification.</title>
        <authorList>
            <person name="Goeker M."/>
        </authorList>
    </citation>
    <scope>NUCLEOTIDE SEQUENCE [LARGE SCALE GENOMIC DNA]</scope>
    <source>
        <strain evidence="1 2">DSM 6139</strain>
    </source>
</reference>
<dbReference type="Pfam" id="PF03747">
    <property type="entry name" value="ADP_ribosyl_GH"/>
    <property type="match status" value="1"/>
</dbReference>
<protein>
    <submittedName>
        <fullName evidence="1">ADP-ribosylglycohydrolase</fullName>
    </submittedName>
</protein>
<sequence>MTMFGAIIGDIAGSVYEWNNIKTKDFPLLTRRCFFTDDTVMTVAIAEAIENGGDKDDFVSSMKKYGRLYPDAGYGGRFGSWLFSEDTAPYGSYGNGSAMRVSAVAWAYDGIGQVEEKAALSAEVTHSHPEGIRGAQAIAACIYLARTGSSKDTIRQYVVTRYGYDLGRSLDQIRPSYRFNETCQETVPQAITAFLESTGFEDAIRNAISLGGDSDTLAAITGSIAEAAYGIPKELEERVFEFLDDRLGAVVRRFREEYVRESHKNNLFV</sequence>
<accession>A0ABS4G010</accession>
<proteinExistence type="predicted"/>
<organism evidence="1 2">
    <name type="scientific">Youngiibacter multivorans</name>
    <dbReference type="NCBI Taxonomy" id="937251"/>
    <lineage>
        <taxon>Bacteria</taxon>
        <taxon>Bacillati</taxon>
        <taxon>Bacillota</taxon>
        <taxon>Clostridia</taxon>
        <taxon>Eubacteriales</taxon>
        <taxon>Clostridiaceae</taxon>
        <taxon>Youngiibacter</taxon>
    </lineage>
</organism>
<evidence type="ECO:0000313" key="2">
    <source>
        <dbReference type="Proteomes" id="UP001519271"/>
    </source>
</evidence>
<keyword evidence="2" id="KW-1185">Reference proteome</keyword>
<dbReference type="PANTHER" id="PTHR16222">
    <property type="entry name" value="ADP-RIBOSYLGLYCOHYDROLASE"/>
    <property type="match status" value="1"/>
</dbReference>
<comment type="caution">
    <text evidence="1">The sequence shown here is derived from an EMBL/GenBank/DDBJ whole genome shotgun (WGS) entry which is preliminary data.</text>
</comment>
<dbReference type="InterPro" id="IPR036705">
    <property type="entry name" value="Ribosyl_crysJ1_sf"/>
</dbReference>
<dbReference type="SUPFAM" id="SSF101478">
    <property type="entry name" value="ADP-ribosylglycohydrolase"/>
    <property type="match status" value="1"/>
</dbReference>
<dbReference type="InterPro" id="IPR050792">
    <property type="entry name" value="ADP-ribosylglycohydrolase"/>
</dbReference>
<dbReference type="Gene3D" id="1.10.4080.10">
    <property type="entry name" value="ADP-ribosylation/Crystallin J1"/>
    <property type="match status" value="1"/>
</dbReference>